<comment type="caution">
    <text evidence="2">The sequence shown here is derived from an EMBL/GenBank/DDBJ whole genome shotgun (WGS) entry which is preliminary data.</text>
</comment>
<gene>
    <name evidence="2" type="ORF">RAMLITH_14760</name>
</gene>
<feature type="region of interest" description="Disordered" evidence="1">
    <location>
        <begin position="1"/>
        <end position="67"/>
    </location>
</feature>
<evidence type="ECO:0000313" key="3">
    <source>
        <dbReference type="Proteomes" id="UP000521868"/>
    </source>
</evidence>
<reference evidence="2 3" key="1">
    <citation type="journal article" date="2020" name="Nature">
        <title>Bacterial chemolithoautotrophy via manganese oxidation.</title>
        <authorList>
            <person name="Yu H."/>
            <person name="Leadbetter J.R."/>
        </authorList>
    </citation>
    <scope>NUCLEOTIDE SEQUENCE [LARGE SCALE GENOMIC DNA]</scope>
    <source>
        <strain evidence="2 3">RBP-1</strain>
    </source>
</reference>
<accession>A0A7X6DH58</accession>
<sequence>MNTTTHDQKLSTADFAAAADQRERAPEQDRLARGDQMLPPQADGGPPTQVETRGRTDEFAGPQPDAHLQHQDERLAPLFLPQIAQKFKDQWDEVQIGFVDDPTQAVRRADELVAQVMKNLAETFADERANVESQMDQGDTELMRVALRRYRSFFQRLLSL</sequence>
<dbReference type="Proteomes" id="UP000521868">
    <property type="component" value="Unassembled WGS sequence"/>
</dbReference>
<evidence type="ECO:0000313" key="2">
    <source>
        <dbReference type="EMBL" id="NKE67085.1"/>
    </source>
</evidence>
<protein>
    <submittedName>
        <fullName evidence="2">Uncharacterized protein</fullName>
    </submittedName>
</protein>
<proteinExistence type="predicted"/>
<dbReference type="EMBL" id="VTOX01000005">
    <property type="protein sequence ID" value="NKE67085.1"/>
    <property type="molecule type" value="Genomic_DNA"/>
</dbReference>
<organism evidence="2 3">
    <name type="scientific">Ramlibacter lithotrophicus</name>
    <dbReference type="NCBI Taxonomy" id="2606681"/>
    <lineage>
        <taxon>Bacteria</taxon>
        <taxon>Pseudomonadati</taxon>
        <taxon>Pseudomonadota</taxon>
        <taxon>Betaproteobacteria</taxon>
        <taxon>Burkholderiales</taxon>
        <taxon>Comamonadaceae</taxon>
        <taxon>Ramlibacter</taxon>
    </lineage>
</organism>
<dbReference type="AlphaFoldDB" id="A0A7X6DH58"/>
<name>A0A7X6DH58_9BURK</name>
<keyword evidence="3" id="KW-1185">Reference proteome</keyword>
<dbReference type="RefSeq" id="WP_168108220.1">
    <property type="nucleotide sequence ID" value="NZ_VTOX01000005.1"/>
</dbReference>
<evidence type="ECO:0000256" key="1">
    <source>
        <dbReference type="SAM" id="MobiDB-lite"/>
    </source>
</evidence>
<feature type="compositionally biased region" description="Basic and acidic residues" evidence="1">
    <location>
        <begin position="20"/>
        <end position="33"/>
    </location>
</feature>